<organism evidence="9 10">
    <name type="scientific">Pseudogemmobacter humi</name>
    <dbReference type="NCBI Taxonomy" id="2483812"/>
    <lineage>
        <taxon>Bacteria</taxon>
        <taxon>Pseudomonadati</taxon>
        <taxon>Pseudomonadota</taxon>
        <taxon>Alphaproteobacteria</taxon>
        <taxon>Rhodobacterales</taxon>
        <taxon>Paracoccaceae</taxon>
        <taxon>Pseudogemmobacter</taxon>
    </lineage>
</organism>
<dbReference type="InterPro" id="IPR001789">
    <property type="entry name" value="Sig_transdc_resp-reg_receiver"/>
</dbReference>
<sequence>MTSILIVEDLAEARKWLRGIAEAAFSAPHEITMASTLRAGLMAASQQLYDVALIDLGLPDGSGIEILRAVRQRSADTLCVITTVMGDDVHIVAALSAGANGYLLKEQPSETIIRQLSQLAEGIPALSPAIARRIMEHFQLTGPAVTSEEGLTEREKEVLALISRGMRNVDVADQLALSGNTVATHIKSIYRKLGISSRAEASWYATMLGLSPGKAESENGTGTPSADGPHRT</sequence>
<dbReference type="PROSITE" id="PS50110">
    <property type="entry name" value="RESPONSE_REGULATORY"/>
    <property type="match status" value="1"/>
</dbReference>
<dbReference type="GO" id="GO:0006355">
    <property type="term" value="P:regulation of DNA-templated transcription"/>
    <property type="evidence" value="ECO:0007669"/>
    <property type="project" value="InterPro"/>
</dbReference>
<dbReference type="Gene3D" id="1.10.10.10">
    <property type="entry name" value="Winged helix-like DNA-binding domain superfamily/Winged helix DNA-binding domain"/>
    <property type="match status" value="1"/>
</dbReference>
<dbReference type="CDD" id="cd06170">
    <property type="entry name" value="LuxR_C_like"/>
    <property type="match status" value="1"/>
</dbReference>
<keyword evidence="10" id="KW-1185">Reference proteome</keyword>
<dbReference type="InterPro" id="IPR058245">
    <property type="entry name" value="NreC/VraR/RcsB-like_REC"/>
</dbReference>
<dbReference type="Proteomes" id="UP000277498">
    <property type="component" value="Unassembled WGS sequence"/>
</dbReference>
<evidence type="ECO:0000256" key="2">
    <source>
        <dbReference type="ARBA" id="ARBA00023015"/>
    </source>
</evidence>
<keyword evidence="4" id="KW-0804">Transcription</keyword>
<evidence type="ECO:0000256" key="6">
    <source>
        <dbReference type="SAM" id="MobiDB-lite"/>
    </source>
</evidence>
<evidence type="ECO:0000259" key="8">
    <source>
        <dbReference type="PROSITE" id="PS50110"/>
    </source>
</evidence>
<protein>
    <submittedName>
        <fullName evidence="9">Transcriptional regulatory protein DevR (DosR)</fullName>
    </submittedName>
</protein>
<dbReference type="EMBL" id="UXAW01000134">
    <property type="protein sequence ID" value="VDC33857.1"/>
    <property type="molecule type" value="Genomic_DNA"/>
</dbReference>
<dbReference type="InterPro" id="IPR036388">
    <property type="entry name" value="WH-like_DNA-bd_sf"/>
</dbReference>
<dbReference type="InterPro" id="IPR011006">
    <property type="entry name" value="CheY-like_superfamily"/>
</dbReference>
<proteinExistence type="predicted"/>
<feature type="domain" description="HTH luxR-type" evidence="7">
    <location>
        <begin position="144"/>
        <end position="209"/>
    </location>
</feature>
<dbReference type="PROSITE" id="PS00622">
    <property type="entry name" value="HTH_LUXR_1"/>
    <property type="match status" value="1"/>
</dbReference>
<dbReference type="PRINTS" id="PR00038">
    <property type="entry name" value="HTHLUXR"/>
</dbReference>
<dbReference type="AlphaFoldDB" id="A0A3P5Y083"/>
<dbReference type="CDD" id="cd17535">
    <property type="entry name" value="REC_NarL-like"/>
    <property type="match status" value="1"/>
</dbReference>
<accession>A0A3P5Y083</accession>
<dbReference type="InterPro" id="IPR000792">
    <property type="entry name" value="Tscrpt_reg_LuxR_C"/>
</dbReference>
<dbReference type="GO" id="GO:0000160">
    <property type="term" value="P:phosphorelay signal transduction system"/>
    <property type="evidence" value="ECO:0007669"/>
    <property type="project" value="InterPro"/>
</dbReference>
<evidence type="ECO:0000256" key="1">
    <source>
        <dbReference type="ARBA" id="ARBA00022553"/>
    </source>
</evidence>
<dbReference type="Gene3D" id="3.40.50.2300">
    <property type="match status" value="1"/>
</dbReference>
<keyword evidence="1 5" id="KW-0597">Phosphoprotein</keyword>
<dbReference type="InterPro" id="IPR016032">
    <property type="entry name" value="Sig_transdc_resp-reg_C-effctor"/>
</dbReference>
<dbReference type="GO" id="GO:0003677">
    <property type="term" value="F:DNA binding"/>
    <property type="evidence" value="ECO:0007669"/>
    <property type="project" value="UniProtKB-KW"/>
</dbReference>
<name>A0A3P5Y083_9RHOB</name>
<reference evidence="9 10" key="1">
    <citation type="submission" date="2018-11" db="EMBL/GenBank/DDBJ databases">
        <authorList>
            <person name="Criscuolo A."/>
        </authorList>
    </citation>
    <scope>NUCLEOTIDE SEQUENCE [LARGE SCALE GENOMIC DNA]</scope>
    <source>
        <strain evidence="9">ACIP111625</strain>
    </source>
</reference>
<dbReference type="SMART" id="SM00421">
    <property type="entry name" value="HTH_LUXR"/>
    <property type="match status" value="1"/>
</dbReference>
<feature type="domain" description="Response regulatory" evidence="8">
    <location>
        <begin position="3"/>
        <end position="120"/>
    </location>
</feature>
<dbReference type="PROSITE" id="PS50043">
    <property type="entry name" value="HTH_LUXR_2"/>
    <property type="match status" value="1"/>
</dbReference>
<dbReference type="PANTHER" id="PTHR44688">
    <property type="entry name" value="DNA-BINDING TRANSCRIPTIONAL ACTIVATOR DEVR_DOSR"/>
    <property type="match status" value="1"/>
</dbReference>
<dbReference type="Pfam" id="PF00072">
    <property type="entry name" value="Response_reg"/>
    <property type="match status" value="1"/>
</dbReference>
<evidence type="ECO:0000256" key="5">
    <source>
        <dbReference type="PROSITE-ProRule" id="PRU00169"/>
    </source>
</evidence>
<feature type="modified residue" description="4-aspartylphosphate" evidence="5">
    <location>
        <position position="55"/>
    </location>
</feature>
<evidence type="ECO:0000256" key="3">
    <source>
        <dbReference type="ARBA" id="ARBA00023125"/>
    </source>
</evidence>
<dbReference type="SUPFAM" id="SSF52172">
    <property type="entry name" value="CheY-like"/>
    <property type="match status" value="1"/>
</dbReference>
<dbReference type="RefSeq" id="WP_124088747.1">
    <property type="nucleotide sequence ID" value="NZ_UXAW01000134.1"/>
</dbReference>
<dbReference type="SUPFAM" id="SSF46894">
    <property type="entry name" value="C-terminal effector domain of the bipartite response regulators"/>
    <property type="match status" value="1"/>
</dbReference>
<evidence type="ECO:0000313" key="10">
    <source>
        <dbReference type="Proteomes" id="UP000277498"/>
    </source>
</evidence>
<feature type="region of interest" description="Disordered" evidence="6">
    <location>
        <begin position="212"/>
        <end position="232"/>
    </location>
</feature>
<gene>
    <name evidence="9" type="primary">devR</name>
    <name evidence="9" type="ORF">XINFAN_04086</name>
</gene>
<dbReference type="PANTHER" id="PTHR44688:SF16">
    <property type="entry name" value="DNA-BINDING TRANSCRIPTIONAL ACTIVATOR DEVR_DOSR"/>
    <property type="match status" value="1"/>
</dbReference>
<dbReference type="SMART" id="SM00448">
    <property type="entry name" value="REC"/>
    <property type="match status" value="1"/>
</dbReference>
<dbReference type="Pfam" id="PF00196">
    <property type="entry name" value="GerE"/>
    <property type="match status" value="1"/>
</dbReference>
<keyword evidence="3" id="KW-0238">DNA-binding</keyword>
<keyword evidence="2" id="KW-0805">Transcription regulation</keyword>
<evidence type="ECO:0000256" key="4">
    <source>
        <dbReference type="ARBA" id="ARBA00023163"/>
    </source>
</evidence>
<evidence type="ECO:0000259" key="7">
    <source>
        <dbReference type="PROSITE" id="PS50043"/>
    </source>
</evidence>
<dbReference type="OrthoDB" id="5292887at2"/>
<evidence type="ECO:0000313" key="9">
    <source>
        <dbReference type="EMBL" id="VDC33857.1"/>
    </source>
</evidence>